<organism evidence="7 8">
    <name type="scientific">Microcella alkaliphila</name>
    <dbReference type="NCBI Taxonomy" id="279828"/>
    <lineage>
        <taxon>Bacteria</taxon>
        <taxon>Bacillati</taxon>
        <taxon>Actinomycetota</taxon>
        <taxon>Actinomycetes</taxon>
        <taxon>Micrococcales</taxon>
        <taxon>Microbacteriaceae</taxon>
        <taxon>Microcella</taxon>
    </lineage>
</organism>
<dbReference type="Gene3D" id="3.30.700.10">
    <property type="entry name" value="Glycoprotein, Type 4 Pilin"/>
    <property type="match status" value="1"/>
</dbReference>
<accession>A0A0U5B9M2</accession>
<keyword evidence="2" id="KW-0488">Methylation</keyword>
<dbReference type="Pfam" id="PF07963">
    <property type="entry name" value="N_methyl"/>
    <property type="match status" value="1"/>
</dbReference>
<evidence type="ECO:0000256" key="2">
    <source>
        <dbReference type="ARBA" id="ARBA00022481"/>
    </source>
</evidence>
<dbReference type="PANTHER" id="PTHR30093">
    <property type="entry name" value="GENERAL SECRETION PATHWAY PROTEIN G"/>
    <property type="match status" value="1"/>
</dbReference>
<keyword evidence="3 6" id="KW-0812">Transmembrane</keyword>
<dbReference type="InterPro" id="IPR045584">
    <property type="entry name" value="Pilin-like"/>
</dbReference>
<dbReference type="PRINTS" id="PR00813">
    <property type="entry name" value="BCTERIALGSPG"/>
</dbReference>
<name>A0A0U5B9M2_9MICO</name>
<evidence type="ECO:0000313" key="7">
    <source>
        <dbReference type="EMBL" id="BAU31345.1"/>
    </source>
</evidence>
<dbReference type="NCBIfam" id="TIGR02532">
    <property type="entry name" value="IV_pilin_GFxxxE"/>
    <property type="match status" value="1"/>
</dbReference>
<comment type="subcellular location">
    <subcellularLocation>
        <location evidence="1">Membrane</location>
        <topology evidence="1">Single-pass membrane protein</topology>
    </subcellularLocation>
</comment>
<dbReference type="EMBL" id="AP017315">
    <property type="protein sequence ID" value="BAU31345.1"/>
    <property type="molecule type" value="Genomic_DNA"/>
</dbReference>
<reference evidence="7 8" key="2">
    <citation type="submission" date="2016-01" db="EMBL/GenBank/DDBJ databases">
        <title>Microcella alkaliphila JAM AC0309 whole genome shotgun sequence.</title>
        <authorList>
            <person name="Kurata A."/>
            <person name="Hirose Y."/>
            <person name="Kishimoto N."/>
            <person name="Kobayashi T."/>
        </authorList>
    </citation>
    <scope>NUCLEOTIDE SEQUENCE [LARGE SCALE GENOMIC DNA]</scope>
    <source>
        <strain evidence="7 8">JAM AC0309</strain>
    </source>
</reference>
<evidence type="ECO:0000256" key="5">
    <source>
        <dbReference type="ARBA" id="ARBA00023136"/>
    </source>
</evidence>
<evidence type="ECO:0000313" key="8">
    <source>
        <dbReference type="Proteomes" id="UP000218965"/>
    </source>
</evidence>
<sequence length="147" mass="15440">MLKLHDTLAAARARREEEGEKGFTLIELLVVVIIIGILAAIAIPIFLGQQQSAQDSATQSDLRNAKTAIIAYQVDHPGEDAITIAMLEAGNYGFTSSETTSGWAGFPVDPTSEWEISANSPNKTFSISATGGIVDEGAVVAPAQPAN</sequence>
<dbReference type="GO" id="GO:0015627">
    <property type="term" value="C:type II protein secretion system complex"/>
    <property type="evidence" value="ECO:0007669"/>
    <property type="project" value="InterPro"/>
</dbReference>
<keyword evidence="4 6" id="KW-1133">Transmembrane helix</keyword>
<dbReference type="RefSeq" id="WP_269457830.1">
    <property type="nucleotide sequence ID" value="NZ_AP017315.1"/>
</dbReference>
<evidence type="ECO:0000256" key="4">
    <source>
        <dbReference type="ARBA" id="ARBA00022989"/>
    </source>
</evidence>
<protein>
    <submittedName>
        <fullName evidence="7">Prepilin-type N-terminal cleavage/methylation domain-containing protein</fullName>
    </submittedName>
</protein>
<reference evidence="8" key="1">
    <citation type="submission" date="2015-12" db="EMBL/GenBank/DDBJ databases">
        <authorList>
            <person name="Shamseldin A."/>
            <person name="Moawad H."/>
            <person name="Abd El-Rahim W.M."/>
            <person name="Sadowsky M.J."/>
        </authorList>
    </citation>
    <scope>NUCLEOTIDE SEQUENCE [LARGE SCALE GENOMIC DNA]</scope>
    <source>
        <strain evidence="8">JAM AC0309</strain>
    </source>
</reference>
<evidence type="ECO:0000256" key="1">
    <source>
        <dbReference type="ARBA" id="ARBA00004167"/>
    </source>
</evidence>
<dbReference type="PROSITE" id="PS00409">
    <property type="entry name" value="PROKAR_NTER_METHYL"/>
    <property type="match status" value="1"/>
</dbReference>
<dbReference type="PANTHER" id="PTHR30093:SF44">
    <property type="entry name" value="TYPE II SECRETION SYSTEM CORE PROTEIN G"/>
    <property type="match status" value="1"/>
</dbReference>
<dbReference type="Proteomes" id="UP000218965">
    <property type="component" value="Chromosome"/>
</dbReference>
<keyword evidence="5 6" id="KW-0472">Membrane</keyword>
<gene>
    <name evidence="7" type="ORF">MalAC0309_0473</name>
</gene>
<evidence type="ECO:0000256" key="6">
    <source>
        <dbReference type="SAM" id="Phobius"/>
    </source>
</evidence>
<feature type="transmembrane region" description="Helical" evidence="6">
    <location>
        <begin position="22"/>
        <end position="47"/>
    </location>
</feature>
<evidence type="ECO:0000256" key="3">
    <source>
        <dbReference type="ARBA" id="ARBA00022692"/>
    </source>
</evidence>
<dbReference type="SUPFAM" id="SSF54523">
    <property type="entry name" value="Pili subunits"/>
    <property type="match status" value="1"/>
</dbReference>
<dbReference type="KEGG" id="malk:MalAC0309_0473"/>
<dbReference type="InterPro" id="IPR012902">
    <property type="entry name" value="N_methyl_site"/>
</dbReference>
<dbReference type="GO" id="GO:0015628">
    <property type="term" value="P:protein secretion by the type II secretion system"/>
    <property type="evidence" value="ECO:0007669"/>
    <property type="project" value="InterPro"/>
</dbReference>
<proteinExistence type="predicted"/>
<dbReference type="AlphaFoldDB" id="A0A0U5B9M2"/>
<dbReference type="GO" id="GO:0016020">
    <property type="term" value="C:membrane"/>
    <property type="evidence" value="ECO:0007669"/>
    <property type="project" value="UniProtKB-SubCell"/>
</dbReference>
<dbReference type="InterPro" id="IPR000983">
    <property type="entry name" value="Bac_GSPG_pilin"/>
</dbReference>